<dbReference type="AlphaFoldDB" id="A0A0G0CK49"/>
<evidence type="ECO:0000313" key="2">
    <source>
        <dbReference type="Proteomes" id="UP000034045"/>
    </source>
</evidence>
<organism evidence="1 2">
    <name type="scientific">Candidatus Roizmanbacteria bacterium GW2011_GWA2_33_33</name>
    <dbReference type="NCBI Taxonomy" id="1618476"/>
    <lineage>
        <taxon>Bacteria</taxon>
        <taxon>Candidatus Roizmaniibacteriota</taxon>
    </lineage>
</organism>
<gene>
    <name evidence="1" type="ORF">UR42_C0013G0001</name>
</gene>
<accession>A0A0G0CK49</accession>
<comment type="caution">
    <text evidence="1">The sequence shown here is derived from an EMBL/GenBank/DDBJ whole genome shotgun (WGS) entry which is preliminary data.</text>
</comment>
<dbReference type="EMBL" id="LBPD01000013">
    <property type="protein sequence ID" value="KKP51550.1"/>
    <property type="molecule type" value="Genomic_DNA"/>
</dbReference>
<evidence type="ECO:0000313" key="1">
    <source>
        <dbReference type="EMBL" id="KKP51550.1"/>
    </source>
</evidence>
<name>A0A0G0CK49_9BACT</name>
<protein>
    <submittedName>
        <fullName evidence="1">Uncharacterized protein</fullName>
    </submittedName>
</protein>
<sequence length="42" mass="5274">MNLFLRKIITQIMPNRSDDVLMDIYSRRKEPIQRRKMKLLRR</sequence>
<reference evidence="1 2" key="1">
    <citation type="journal article" date="2015" name="Nature">
        <title>rRNA introns, odd ribosomes, and small enigmatic genomes across a large radiation of phyla.</title>
        <authorList>
            <person name="Brown C.T."/>
            <person name="Hug L.A."/>
            <person name="Thomas B.C."/>
            <person name="Sharon I."/>
            <person name="Castelle C.J."/>
            <person name="Singh A."/>
            <person name="Wilkins M.J."/>
            <person name="Williams K.H."/>
            <person name="Banfield J.F."/>
        </authorList>
    </citation>
    <scope>NUCLEOTIDE SEQUENCE [LARGE SCALE GENOMIC DNA]</scope>
</reference>
<proteinExistence type="predicted"/>
<dbReference type="Proteomes" id="UP000034045">
    <property type="component" value="Unassembled WGS sequence"/>
</dbReference>